<evidence type="ECO:0000256" key="2">
    <source>
        <dbReference type="SAM" id="MobiDB-lite"/>
    </source>
</evidence>
<feature type="transmembrane region" description="Helical" evidence="3">
    <location>
        <begin position="295"/>
        <end position="322"/>
    </location>
</feature>
<feature type="region of interest" description="Disordered" evidence="2">
    <location>
        <begin position="444"/>
        <end position="472"/>
    </location>
</feature>
<keyword evidence="1" id="KW-1015">Disulfide bond</keyword>
<feature type="domain" description="FZ" evidence="4">
    <location>
        <begin position="1"/>
        <end position="129"/>
    </location>
</feature>
<evidence type="ECO:0000256" key="1">
    <source>
        <dbReference type="ARBA" id="ARBA00023157"/>
    </source>
</evidence>
<name>A0A507FMV0_9FUNG</name>
<evidence type="ECO:0000313" key="6">
    <source>
        <dbReference type="Proteomes" id="UP000320333"/>
    </source>
</evidence>
<evidence type="ECO:0000259" key="4">
    <source>
        <dbReference type="PROSITE" id="PS50038"/>
    </source>
</evidence>
<dbReference type="SUPFAM" id="SSF63501">
    <property type="entry name" value="Frizzled cysteine-rich domain"/>
    <property type="match status" value="1"/>
</dbReference>
<feature type="transmembrane region" description="Helical" evidence="3">
    <location>
        <begin position="372"/>
        <end position="400"/>
    </location>
</feature>
<dbReference type="PANTHER" id="PTHR31787:SF3">
    <property type="entry name" value="FRIZZLED AND SMOOTHENED-LIKE PROTEIN H"/>
    <property type="match status" value="1"/>
</dbReference>
<feature type="transmembrane region" description="Helical" evidence="3">
    <location>
        <begin position="219"/>
        <end position="236"/>
    </location>
</feature>
<dbReference type="Gene3D" id="1.10.2000.10">
    <property type="entry name" value="Frizzled cysteine-rich domain"/>
    <property type="match status" value="1"/>
</dbReference>
<dbReference type="PROSITE" id="PS50038">
    <property type="entry name" value="FZ"/>
    <property type="match status" value="1"/>
</dbReference>
<organism evidence="5 6">
    <name type="scientific">Chytriomyces confervae</name>
    <dbReference type="NCBI Taxonomy" id="246404"/>
    <lineage>
        <taxon>Eukaryota</taxon>
        <taxon>Fungi</taxon>
        <taxon>Fungi incertae sedis</taxon>
        <taxon>Chytridiomycota</taxon>
        <taxon>Chytridiomycota incertae sedis</taxon>
        <taxon>Chytridiomycetes</taxon>
        <taxon>Chytridiales</taxon>
        <taxon>Chytriomycetaceae</taxon>
        <taxon>Chytriomyces</taxon>
    </lineage>
</organism>
<dbReference type="OrthoDB" id="2132896at2759"/>
<dbReference type="InterPro" id="IPR020067">
    <property type="entry name" value="Frizzled_dom"/>
</dbReference>
<proteinExistence type="predicted"/>
<dbReference type="AlphaFoldDB" id="A0A507FMV0"/>
<dbReference type="PANTHER" id="PTHR31787">
    <property type="entry name" value="G-PROTEIN-COUPLED RECEPTOR GPCR FAMILY PROTEIN"/>
    <property type="match status" value="1"/>
</dbReference>
<gene>
    <name evidence="5" type="ORF">CcCBS67573_g01072</name>
</gene>
<feature type="compositionally biased region" description="Low complexity" evidence="2">
    <location>
        <begin position="451"/>
        <end position="463"/>
    </location>
</feature>
<protein>
    <recommendedName>
        <fullName evidence="4">FZ domain-containing protein</fullName>
    </recommendedName>
</protein>
<keyword evidence="3" id="KW-0812">Transmembrane</keyword>
<reference evidence="5 6" key="1">
    <citation type="journal article" date="2019" name="Sci. Rep.">
        <title>Comparative genomics of chytrid fungi reveal insights into the obligate biotrophic and pathogenic lifestyle of Synchytrium endobioticum.</title>
        <authorList>
            <person name="van de Vossenberg B.T.L.H."/>
            <person name="Warris S."/>
            <person name="Nguyen H.D.T."/>
            <person name="van Gent-Pelzer M.P.E."/>
            <person name="Joly D.L."/>
            <person name="van de Geest H.C."/>
            <person name="Bonants P.J.M."/>
            <person name="Smith D.S."/>
            <person name="Levesque C.A."/>
            <person name="van der Lee T.A.J."/>
        </authorList>
    </citation>
    <scope>NUCLEOTIDE SEQUENCE [LARGE SCALE GENOMIC DNA]</scope>
    <source>
        <strain evidence="5 6">CBS 675.73</strain>
    </source>
</reference>
<feature type="transmembrane region" description="Helical" evidence="3">
    <location>
        <begin position="334"/>
        <end position="352"/>
    </location>
</feature>
<dbReference type="EMBL" id="QEAP01000016">
    <property type="protein sequence ID" value="TPX77654.1"/>
    <property type="molecule type" value="Genomic_DNA"/>
</dbReference>
<keyword evidence="3" id="KW-1133">Transmembrane helix</keyword>
<keyword evidence="6" id="KW-1185">Reference proteome</keyword>
<dbReference type="InterPro" id="IPR050949">
    <property type="entry name" value="GPCR_Fz/Smo-like"/>
</dbReference>
<dbReference type="STRING" id="246404.A0A507FMV0"/>
<sequence>MATCAAYTGGYCARFVNYPVFVPAGGSIAAAEAVLKAGGMDLLLSLNASTPADRPCVTAFVESVCYASYPSCKNNAIVDVPCLSVCEKAVSECTSLFTMFGKVKSLPNCAGNVVNLNVPYSTSNTCLGYKSAAIEAPPQPPTGPTSPYVCPSFLIKHPAYNDSNPKQVLPTVHGQSCIGPCCVPCPILHQFYDPDQISAFNIWFQGSSLVSFLVFSTNLMYPFILLAAIAAFIQLRKHTNTLKHKGRMMMLFSFGMTLFHSCQIMGLGSDGYRITCQDSITESHFENGPACSYQAFMLVFSGLYTIFWINTFMFNLYLQLVWRKDWFGEKYPHLLTFSILYSAIPAVIMLANKDIANTGFTCLSQVDTAMEYMLYPLAFVGWPGTICMLFTVAYLVYILIQAPGNKTSTNTNTKGTEGGSMAASKSDHNLANVSSKLEKRLASSQSNVVDPPTAATPTLPTTPSINAAKSKPGTVQDNLAKAKARVQRSRARTWGVIQKSWRSIALCTIMGILFGSFWSTTVLMVRAFKGVGQDTPWLQGWFACAMQGNSQAECAQTVAEHVPSLSANIMQMCSSLLGFFIFIIFGGQFKDDWVKMIWKK</sequence>
<dbReference type="Proteomes" id="UP000320333">
    <property type="component" value="Unassembled WGS sequence"/>
</dbReference>
<evidence type="ECO:0000313" key="5">
    <source>
        <dbReference type="EMBL" id="TPX77654.1"/>
    </source>
</evidence>
<feature type="transmembrane region" description="Helical" evidence="3">
    <location>
        <begin position="248"/>
        <end position="268"/>
    </location>
</feature>
<dbReference type="Gene3D" id="1.20.1070.10">
    <property type="entry name" value="Rhodopsin 7-helix transmembrane proteins"/>
    <property type="match status" value="1"/>
</dbReference>
<dbReference type="InterPro" id="IPR036790">
    <property type="entry name" value="Frizzled_dom_sf"/>
</dbReference>
<evidence type="ECO:0000256" key="3">
    <source>
        <dbReference type="SAM" id="Phobius"/>
    </source>
</evidence>
<comment type="caution">
    <text evidence="5">The sequence shown here is derived from an EMBL/GenBank/DDBJ whole genome shotgun (WGS) entry which is preliminary data.</text>
</comment>
<accession>A0A507FMV0</accession>
<keyword evidence="3" id="KW-0472">Membrane</keyword>
<feature type="transmembrane region" description="Helical" evidence="3">
    <location>
        <begin position="504"/>
        <end position="528"/>
    </location>
</feature>
<feature type="transmembrane region" description="Helical" evidence="3">
    <location>
        <begin position="569"/>
        <end position="589"/>
    </location>
</feature>